<dbReference type="PANTHER" id="PTHR21286:SF0">
    <property type="entry name" value="NUCLEAR PORE COMPLEX PROTEIN NUP160"/>
    <property type="match status" value="1"/>
</dbReference>
<evidence type="ECO:0008006" key="10">
    <source>
        <dbReference type="Google" id="ProtNLM"/>
    </source>
</evidence>
<dbReference type="Pfam" id="PF23347">
    <property type="entry name" value="TPR_Nup160_C"/>
    <property type="match status" value="1"/>
</dbReference>
<evidence type="ECO:0000313" key="9">
    <source>
        <dbReference type="Proteomes" id="UP000594454"/>
    </source>
</evidence>
<keyword evidence="3" id="KW-0539">Nucleus</keyword>
<organism evidence="8 9">
    <name type="scientific">Hermetia illucens</name>
    <name type="common">Black soldier fly</name>
    <dbReference type="NCBI Taxonomy" id="343691"/>
    <lineage>
        <taxon>Eukaryota</taxon>
        <taxon>Metazoa</taxon>
        <taxon>Ecdysozoa</taxon>
        <taxon>Arthropoda</taxon>
        <taxon>Hexapoda</taxon>
        <taxon>Insecta</taxon>
        <taxon>Pterygota</taxon>
        <taxon>Neoptera</taxon>
        <taxon>Endopterygota</taxon>
        <taxon>Diptera</taxon>
        <taxon>Brachycera</taxon>
        <taxon>Stratiomyomorpha</taxon>
        <taxon>Stratiomyidae</taxon>
        <taxon>Hermetiinae</taxon>
        <taxon>Hermetia</taxon>
    </lineage>
</organism>
<feature type="domain" description="NUP160 helical" evidence="5">
    <location>
        <begin position="549"/>
        <end position="781"/>
    </location>
</feature>
<sequence>MEYHSPSYREVIVDLSNQDKWNEIALNTGGTQSTLQDIKVAEKAGGCCFSDVTKIYTRNRFIYWRTYHDMLELSEISLDFTLHNNNVRYKFTDSPVLSVVIVEQENCVTVLVATVSSLHRLNFPHPDNICRHDASESKSLSIFHEANANMARDPTTFYVIGQTSSSNNPIPHAATSCLTANGEEAVFSVAYQANLMLFVMNCQTGHTVANVLKEHHIMPRILSNLRGALGGKSNSADSQHATSVVFNTVGEQVFLLALYRDDHIRMWSTNSLQCVFTLNCVRDGSEVRPQGPQTNILRKIDDNSVCAFLSHSNGSEFVNVRVGWDGGSNYTLTRTKIIPAPQSDLADFEVSKSRIWALWCNAQGEFSISSFSLLPSSAINWVSAAMEPPPDRYSVSVEQGMDPRQAFCSYIFHPGKFQKSVIAKALIMFKRSNVLFDVNLPLTVLKDRVCQAVESEIQNEVIDYEISDDEYIDIATRYWERFYSCCEQYHLKSCQPIGLVLLEAMDAICVVKKNAFSLLRPCEILEHLMLAGENVEVENIVPLYFKGNESTGEDMVQLVTILEMLEHWLSDENKADFDKRLYHLEMPNDVISKLVSSILSSEQNEVVLPNNFLVTIRQNMQSINDIRAAMALLLEQLRMDHGNPEAMRTHSNLSKTSHFYLALGNLLGSFTGVSLVSESVRQVALIRYSLCRNLLILQQIIIDTFAVQCDVLETIRSQFMPETVAFVQSYYVMVWICETPINLNSMTTIENSIQRLNLLQLADARPQLIAQVQSSTLLRIFLGSKGLNTALVLFSGTYQELSSMQWQFTLLPIVTIVNQLIWPVSGNFVFGEWLFSSCQHLIIQEYVRLLNTWCEWNSCSRQFILAVSLLENGETHKAYDLFLQSAKGVLTEEFINEKILKTNDELTSNEILAQYYLKVIQLFEQHYALDYVIALAQAAISILEKTDPQLPMFQSIVFNNHLSLEHYEEAYHSLIYNADPSRRKDCLRQLVVCLFNKKRLDLLLHFPYVGLQDEFENIVESRARSMTVEDNEHYNFLYSFHITKGNMRKASSIMYEQAMRYMLECDAVDAMQLRCECLLACMNALYLVDEKYRWIAKPVVNDDIMASGMEVDEDITKDLVVVLEINDIKKEYLQTEAFLYLAKHRRDIGSFFNTGPNELSIILANSGLYTSALKLAKGFAISLLPIFDGLTAACVRSADESPNDTWSWLQENDLADLPHKSTAADTAWCLLQKLVEENEESNSTMIRKSVVNKLLTLNAFIPQWLYSSYRSSNPSEFLRLFVKHGRLIEATEFAKEYMWAILGRGHEYFNLKVPMTAASPAMCFPLNTLDLLLYGLKLNSTDVEYKQCHTELEELIQCYIKTANRTSTDKIQYEYQVHATA</sequence>
<evidence type="ECO:0000259" key="6">
    <source>
        <dbReference type="Pfam" id="PF23347"/>
    </source>
</evidence>
<proteinExistence type="predicted"/>
<dbReference type="OrthoDB" id="67716at2759"/>
<dbReference type="InterPro" id="IPR056536">
    <property type="entry name" value="TPR_NUP160_C"/>
</dbReference>
<keyword evidence="2" id="KW-0813">Transport</keyword>
<feature type="domain" description="Nucleoporin Nup120/160 beta-propeller" evidence="4">
    <location>
        <begin position="60"/>
        <end position="526"/>
    </location>
</feature>
<evidence type="ECO:0000256" key="2">
    <source>
        <dbReference type="ARBA" id="ARBA00022448"/>
    </source>
</evidence>
<feature type="domain" description="NUP160 C-terminal TPR" evidence="6">
    <location>
        <begin position="1124"/>
        <end position="1372"/>
    </location>
</feature>
<evidence type="ECO:0000259" key="5">
    <source>
        <dbReference type="Pfam" id="PF23345"/>
    </source>
</evidence>
<evidence type="ECO:0000256" key="3">
    <source>
        <dbReference type="ARBA" id="ARBA00023242"/>
    </source>
</evidence>
<feature type="domain" description="NUP160 middle TPR" evidence="7">
    <location>
        <begin position="822"/>
        <end position="1087"/>
    </location>
</feature>
<gene>
    <name evidence="8" type="ORF">HERILL_LOCUS13887</name>
</gene>
<evidence type="ECO:0000259" key="4">
    <source>
        <dbReference type="Pfam" id="PF11715"/>
    </source>
</evidence>
<dbReference type="InterPro" id="IPR021717">
    <property type="entry name" value="Nucleoporin_Nup160"/>
</dbReference>
<dbReference type="InParanoid" id="A0A7R8V270"/>
<dbReference type="InterPro" id="IPR059141">
    <property type="entry name" value="Beta-prop_Nup120_160"/>
</dbReference>
<dbReference type="PANTHER" id="PTHR21286">
    <property type="entry name" value="NUCLEAR PORE COMPLEX PROTEIN NUP160"/>
    <property type="match status" value="1"/>
</dbReference>
<comment type="subcellular location">
    <subcellularLocation>
        <location evidence="1">Nucleus</location>
    </subcellularLocation>
</comment>
<evidence type="ECO:0000259" key="7">
    <source>
        <dbReference type="Pfam" id="PF23354"/>
    </source>
</evidence>
<dbReference type="GO" id="GO:0005643">
    <property type="term" value="C:nuclear pore"/>
    <property type="evidence" value="ECO:0007669"/>
    <property type="project" value="TreeGrafter"/>
</dbReference>
<keyword evidence="9" id="KW-1185">Reference proteome</keyword>
<dbReference type="GO" id="GO:0017056">
    <property type="term" value="F:structural constituent of nuclear pore"/>
    <property type="evidence" value="ECO:0007669"/>
    <property type="project" value="TreeGrafter"/>
</dbReference>
<reference evidence="8 9" key="1">
    <citation type="submission" date="2020-11" db="EMBL/GenBank/DDBJ databases">
        <authorList>
            <person name="Wallbank WR R."/>
            <person name="Pardo Diaz C."/>
            <person name="Kozak K."/>
            <person name="Martin S."/>
            <person name="Jiggins C."/>
            <person name="Moest M."/>
            <person name="Warren A I."/>
            <person name="Generalovic N T."/>
            <person name="Byers J.R.P. K."/>
            <person name="Montejo-Kovacevich G."/>
            <person name="Yen C E."/>
        </authorList>
    </citation>
    <scope>NUCLEOTIDE SEQUENCE [LARGE SCALE GENOMIC DNA]</scope>
</reference>
<evidence type="ECO:0000313" key="8">
    <source>
        <dbReference type="EMBL" id="CAD7091471.1"/>
    </source>
</evidence>
<dbReference type="Pfam" id="PF23354">
    <property type="entry name" value="TPR_NUP160_120_M"/>
    <property type="match status" value="1"/>
</dbReference>
<dbReference type="Pfam" id="PF23345">
    <property type="entry name" value="NUP160_helical"/>
    <property type="match status" value="1"/>
</dbReference>
<dbReference type="EMBL" id="LR899013">
    <property type="protein sequence ID" value="CAD7091471.1"/>
    <property type="molecule type" value="Genomic_DNA"/>
</dbReference>
<dbReference type="Pfam" id="PF11715">
    <property type="entry name" value="Beta-prop_Nup120_160"/>
    <property type="match status" value="1"/>
</dbReference>
<dbReference type="Proteomes" id="UP000594454">
    <property type="component" value="Chromosome 5"/>
</dbReference>
<dbReference type="FunCoup" id="A0A7R8V270">
    <property type="interactions" value="1618"/>
</dbReference>
<accession>A0A7R8V270</accession>
<protein>
    <recommendedName>
        <fullName evidence="10">Nuclear pore complex protein Nup160 homolog</fullName>
    </recommendedName>
</protein>
<dbReference type="InterPro" id="IPR056535">
    <property type="entry name" value="TPR_NUP160_M"/>
</dbReference>
<dbReference type="InterPro" id="IPR056547">
    <property type="entry name" value="NUP160_helical"/>
</dbReference>
<name>A0A7R8V270_HERIL</name>
<dbReference type="OMA" id="TLWKNNM"/>
<evidence type="ECO:0000256" key="1">
    <source>
        <dbReference type="ARBA" id="ARBA00004123"/>
    </source>
</evidence>